<dbReference type="OrthoDB" id="9815884at2"/>
<dbReference type="SUPFAM" id="SSF51261">
    <property type="entry name" value="Duplicated hybrid motif"/>
    <property type="match status" value="1"/>
</dbReference>
<dbReference type="AlphaFoldDB" id="A0A1I6PNP6"/>
<dbReference type="Proteomes" id="UP000183209">
    <property type="component" value="Unassembled WGS sequence"/>
</dbReference>
<evidence type="ECO:0000256" key="3">
    <source>
        <dbReference type="SAM" id="MobiDB-lite"/>
    </source>
</evidence>
<dbReference type="InterPro" id="IPR050570">
    <property type="entry name" value="Cell_wall_metabolism_enzyme"/>
</dbReference>
<gene>
    <name evidence="5" type="ORF">SAMN04487906_0397</name>
</gene>
<feature type="coiled-coil region" evidence="2">
    <location>
        <begin position="157"/>
        <end position="244"/>
    </location>
</feature>
<dbReference type="RefSeq" id="WP_038268341.1">
    <property type="nucleotide sequence ID" value="NZ_FPAG01000001.1"/>
</dbReference>
<dbReference type="InterPro" id="IPR011055">
    <property type="entry name" value="Dup_hybrid_motif"/>
</dbReference>
<dbReference type="Gene3D" id="6.10.250.3150">
    <property type="match status" value="1"/>
</dbReference>
<evidence type="ECO:0000313" key="6">
    <source>
        <dbReference type="Proteomes" id="UP000183209"/>
    </source>
</evidence>
<accession>A0A1I6PNP6</accession>
<protein>
    <submittedName>
        <fullName evidence="5">Septal ring factor EnvC, activator of murein hydrolases AmiA and AmiB</fullName>
    </submittedName>
</protein>
<dbReference type="PANTHER" id="PTHR21666:SF289">
    <property type="entry name" value="L-ALA--D-GLU ENDOPEPTIDASE"/>
    <property type="match status" value="1"/>
</dbReference>
<sequence>MPTKYRANFFLTLLTVFFVVLGGQAQNQKQKELEAQKKRLEQQIKQINSLLSQQKKERANVLEEVEGLDQKIKVREQLIRVTNSQANLLNQQINTNLNNITRLRDELTSLKEDYAAMIQKSYKSKSQESRLMFLLSSDNFLQGYKRLMYMKQYTDYRKEQGEQIQAKTEELQKLNKELVVQRKQKEQLVAANREEQKKLKQEKENQQALIASIKKKESQYAAQIRKKQREADAIDAQIDKIIREAIARSKAKAAKSSTSKSEGKPATARSTNFTLTAEAKLVGNNFQANKGRLPWPVEKGVVIMGFGKQRHPVVKSVMIQSNGVRIATDKDATARTVFDGKVLKVMVIRGGNKAVLIQHGNYISVYNNLDKVYVKEGQTVKTKQEIGQVFTGNDNKSILKFMIYENSKIQNPSSWVYKM</sequence>
<name>A0A1I6PNP6_9FLAO</name>
<dbReference type="Gene3D" id="2.70.70.10">
    <property type="entry name" value="Glucose Permease (Domain IIA)"/>
    <property type="match status" value="1"/>
</dbReference>
<keyword evidence="5" id="KW-0378">Hydrolase</keyword>
<proteinExistence type="predicted"/>
<dbReference type="EMBL" id="FPAG01000001">
    <property type="protein sequence ID" value="SFS41816.1"/>
    <property type="molecule type" value="Genomic_DNA"/>
</dbReference>
<evidence type="ECO:0000259" key="4">
    <source>
        <dbReference type="Pfam" id="PF01551"/>
    </source>
</evidence>
<feature type="region of interest" description="Disordered" evidence="3">
    <location>
        <begin position="249"/>
        <end position="270"/>
    </location>
</feature>
<feature type="domain" description="M23ase beta-sheet core" evidence="4">
    <location>
        <begin position="321"/>
        <end position="412"/>
    </location>
</feature>
<keyword evidence="1" id="KW-0732">Signal</keyword>
<organism evidence="5 6">
    <name type="scientific">Zhouia amylolytica</name>
    <dbReference type="NCBI Taxonomy" id="376730"/>
    <lineage>
        <taxon>Bacteria</taxon>
        <taxon>Pseudomonadati</taxon>
        <taxon>Bacteroidota</taxon>
        <taxon>Flavobacteriia</taxon>
        <taxon>Flavobacteriales</taxon>
        <taxon>Flavobacteriaceae</taxon>
        <taxon>Zhouia</taxon>
    </lineage>
</organism>
<evidence type="ECO:0000256" key="1">
    <source>
        <dbReference type="ARBA" id="ARBA00022729"/>
    </source>
</evidence>
<evidence type="ECO:0000313" key="5">
    <source>
        <dbReference type="EMBL" id="SFS41816.1"/>
    </source>
</evidence>
<keyword evidence="2" id="KW-0175">Coiled coil</keyword>
<dbReference type="CDD" id="cd12797">
    <property type="entry name" value="M23_peptidase"/>
    <property type="match status" value="1"/>
</dbReference>
<dbReference type="InterPro" id="IPR016047">
    <property type="entry name" value="M23ase_b-sheet_dom"/>
</dbReference>
<reference evidence="5 6" key="1">
    <citation type="submission" date="2016-10" db="EMBL/GenBank/DDBJ databases">
        <authorList>
            <person name="de Groot N.N."/>
        </authorList>
    </citation>
    <scope>NUCLEOTIDE SEQUENCE [LARGE SCALE GENOMIC DNA]</scope>
    <source>
        <strain evidence="5 6">CGMCC 1.6114</strain>
    </source>
</reference>
<dbReference type="GO" id="GO:0004222">
    <property type="term" value="F:metalloendopeptidase activity"/>
    <property type="evidence" value="ECO:0007669"/>
    <property type="project" value="TreeGrafter"/>
</dbReference>
<evidence type="ECO:0000256" key="2">
    <source>
        <dbReference type="SAM" id="Coils"/>
    </source>
</evidence>
<feature type="coiled-coil region" evidence="2">
    <location>
        <begin position="23"/>
        <end position="120"/>
    </location>
</feature>
<dbReference type="Pfam" id="PF01551">
    <property type="entry name" value="Peptidase_M23"/>
    <property type="match status" value="1"/>
</dbReference>
<dbReference type="PANTHER" id="PTHR21666">
    <property type="entry name" value="PEPTIDASE-RELATED"/>
    <property type="match status" value="1"/>
</dbReference>